<protein>
    <submittedName>
        <fullName evidence="1">Uncharacterized protein</fullName>
    </submittedName>
</protein>
<reference evidence="1" key="2">
    <citation type="journal article" date="2015" name="Fish Shellfish Immunol.">
        <title>Early steps in the European eel (Anguilla anguilla)-Vibrio vulnificus interaction in the gills: Role of the RtxA13 toxin.</title>
        <authorList>
            <person name="Callol A."/>
            <person name="Pajuelo D."/>
            <person name="Ebbesson L."/>
            <person name="Teles M."/>
            <person name="MacKenzie S."/>
            <person name="Amaro C."/>
        </authorList>
    </citation>
    <scope>NUCLEOTIDE SEQUENCE</scope>
</reference>
<dbReference type="EMBL" id="GBXM01071678">
    <property type="protein sequence ID" value="JAH36899.1"/>
    <property type="molecule type" value="Transcribed_RNA"/>
</dbReference>
<proteinExistence type="predicted"/>
<sequence length="65" mass="7493">MGVRFLIEVFILERICLENGGKIPLNIRCFMPIQCNARGTMVSMKPIAHMYSCTILRTVNLMKYI</sequence>
<reference evidence="1" key="1">
    <citation type="submission" date="2014-11" db="EMBL/GenBank/DDBJ databases">
        <authorList>
            <person name="Amaro Gonzalez C."/>
        </authorList>
    </citation>
    <scope>NUCLEOTIDE SEQUENCE</scope>
</reference>
<accession>A0A0E9S668</accession>
<organism evidence="1">
    <name type="scientific">Anguilla anguilla</name>
    <name type="common">European freshwater eel</name>
    <name type="synonym">Muraena anguilla</name>
    <dbReference type="NCBI Taxonomy" id="7936"/>
    <lineage>
        <taxon>Eukaryota</taxon>
        <taxon>Metazoa</taxon>
        <taxon>Chordata</taxon>
        <taxon>Craniata</taxon>
        <taxon>Vertebrata</taxon>
        <taxon>Euteleostomi</taxon>
        <taxon>Actinopterygii</taxon>
        <taxon>Neopterygii</taxon>
        <taxon>Teleostei</taxon>
        <taxon>Anguilliformes</taxon>
        <taxon>Anguillidae</taxon>
        <taxon>Anguilla</taxon>
    </lineage>
</organism>
<dbReference type="AlphaFoldDB" id="A0A0E9S668"/>
<name>A0A0E9S668_ANGAN</name>
<evidence type="ECO:0000313" key="1">
    <source>
        <dbReference type="EMBL" id="JAH36899.1"/>
    </source>
</evidence>